<dbReference type="InterPro" id="IPR015943">
    <property type="entry name" value="WD40/YVTN_repeat-like_dom_sf"/>
</dbReference>
<feature type="signal peptide" evidence="1">
    <location>
        <begin position="1"/>
        <end position="20"/>
    </location>
</feature>
<keyword evidence="1" id="KW-0732">Signal</keyword>
<dbReference type="RefSeq" id="WP_161820263.1">
    <property type="nucleotide sequence ID" value="NZ_JAACJS010000015.1"/>
</dbReference>
<name>A0ABX0A115_9BACT</name>
<sequence>MKRSTFCLLALSLLTASVNAQSGYHLVKTIHIASPGGWDYPASDPGSNKLFLSHSSQVNIVDKTTGDSVGVITGTTGVHGIAFANAFGKGYTSNGRTNNVTVFDLKTHAMLGQVATGKNPDWIMYDAFSKKIITSDHSAGSLTVIDPATDKVVATIIVPGTLETIASDNAGKLFVNVEDKNEIVAVDIVKNEVIAHWSLGSAEGPTGLAIDTKTKRLFATCDKVMVVMDCTNGKIVAQVPIGDGCDGAAFDPATKTVFASNGEGTMTVVSEVSANEYKVTETVKTKKGARTITIDEKTHRLYLPTADYEPVPADAPKNTRAKMIPGSFQVLVYEK</sequence>
<keyword evidence="3" id="KW-1185">Reference proteome</keyword>
<gene>
    <name evidence="2" type="ORF">GWC95_18915</name>
</gene>
<dbReference type="EMBL" id="JAACJS010000015">
    <property type="protein sequence ID" value="NCI52003.1"/>
    <property type="molecule type" value="Genomic_DNA"/>
</dbReference>
<organism evidence="2 3">
    <name type="scientific">Sediminibacterium roseum</name>
    <dbReference type="NCBI Taxonomy" id="1978412"/>
    <lineage>
        <taxon>Bacteria</taxon>
        <taxon>Pseudomonadati</taxon>
        <taxon>Bacteroidota</taxon>
        <taxon>Chitinophagia</taxon>
        <taxon>Chitinophagales</taxon>
        <taxon>Chitinophagaceae</taxon>
        <taxon>Sediminibacterium</taxon>
    </lineage>
</organism>
<dbReference type="Gene3D" id="2.130.10.10">
    <property type="entry name" value="YVTN repeat-like/Quinoprotein amine dehydrogenase"/>
    <property type="match status" value="2"/>
</dbReference>
<dbReference type="PANTHER" id="PTHR47197:SF3">
    <property type="entry name" value="DIHYDRO-HEME D1 DEHYDROGENASE"/>
    <property type="match status" value="1"/>
</dbReference>
<proteinExistence type="predicted"/>
<dbReference type="Proteomes" id="UP000753802">
    <property type="component" value="Unassembled WGS sequence"/>
</dbReference>
<dbReference type="PANTHER" id="PTHR47197">
    <property type="entry name" value="PROTEIN NIRF"/>
    <property type="match status" value="1"/>
</dbReference>
<evidence type="ECO:0000313" key="2">
    <source>
        <dbReference type="EMBL" id="NCI52003.1"/>
    </source>
</evidence>
<feature type="chain" id="PRO_5045656933" evidence="1">
    <location>
        <begin position="21"/>
        <end position="335"/>
    </location>
</feature>
<dbReference type="SUPFAM" id="SSF51004">
    <property type="entry name" value="C-terminal (heme d1) domain of cytochrome cd1-nitrite reductase"/>
    <property type="match status" value="1"/>
</dbReference>
<evidence type="ECO:0000256" key="1">
    <source>
        <dbReference type="SAM" id="SignalP"/>
    </source>
</evidence>
<comment type="caution">
    <text evidence="2">The sequence shown here is derived from an EMBL/GenBank/DDBJ whole genome shotgun (WGS) entry which is preliminary data.</text>
</comment>
<reference evidence="2 3" key="1">
    <citation type="submission" date="2020-01" db="EMBL/GenBank/DDBJ databases">
        <title>Genome analysis.</title>
        <authorList>
            <person name="Wu S."/>
            <person name="Wang G."/>
        </authorList>
    </citation>
    <scope>NUCLEOTIDE SEQUENCE [LARGE SCALE GENOMIC DNA]</scope>
    <source>
        <strain evidence="2 3">SYL130</strain>
    </source>
</reference>
<evidence type="ECO:0000313" key="3">
    <source>
        <dbReference type="Proteomes" id="UP000753802"/>
    </source>
</evidence>
<dbReference type="InterPro" id="IPR011048">
    <property type="entry name" value="Haem_d1_sf"/>
</dbReference>
<accession>A0ABX0A115</accession>
<protein>
    <submittedName>
        <fullName evidence="2">YncE family protein</fullName>
    </submittedName>
</protein>
<dbReference type="InterPro" id="IPR051200">
    <property type="entry name" value="Host-pathogen_enzymatic-act"/>
</dbReference>